<keyword evidence="12 15" id="KW-1133">Transmembrane helix</keyword>
<dbReference type="AlphaFoldDB" id="A0A2V3WA25"/>
<dbReference type="InterPro" id="IPR003660">
    <property type="entry name" value="HAMP_dom"/>
</dbReference>
<feature type="transmembrane region" description="Helical" evidence="15">
    <location>
        <begin position="12"/>
        <end position="30"/>
    </location>
</feature>
<evidence type="ECO:0000256" key="14">
    <source>
        <dbReference type="ARBA" id="ARBA00023136"/>
    </source>
</evidence>
<keyword evidence="9" id="KW-0547">Nucleotide-binding</keyword>
<dbReference type="InterPro" id="IPR005467">
    <property type="entry name" value="His_kinase_dom"/>
</dbReference>
<comment type="subcellular location">
    <subcellularLocation>
        <location evidence="2">Cell membrane</location>
        <topology evidence="2">Multi-pass membrane protein</topology>
    </subcellularLocation>
</comment>
<organism evidence="18 19">
    <name type="scientific">Pseudogracilibacillus auburnensis</name>
    <dbReference type="NCBI Taxonomy" id="1494959"/>
    <lineage>
        <taxon>Bacteria</taxon>
        <taxon>Bacillati</taxon>
        <taxon>Bacillota</taxon>
        <taxon>Bacilli</taxon>
        <taxon>Bacillales</taxon>
        <taxon>Bacillaceae</taxon>
        <taxon>Pseudogracilibacillus</taxon>
    </lineage>
</organism>
<evidence type="ECO:0000256" key="8">
    <source>
        <dbReference type="ARBA" id="ARBA00022692"/>
    </source>
</evidence>
<protein>
    <recommendedName>
        <fullName evidence="4">Signal transduction histidine-protein kinase ArlS</fullName>
        <ecNumber evidence="3">2.7.13.3</ecNumber>
    </recommendedName>
</protein>
<evidence type="ECO:0000313" key="19">
    <source>
        <dbReference type="Proteomes" id="UP000247978"/>
    </source>
</evidence>
<dbReference type="CDD" id="cd06225">
    <property type="entry name" value="HAMP"/>
    <property type="match status" value="1"/>
</dbReference>
<evidence type="ECO:0000256" key="6">
    <source>
        <dbReference type="ARBA" id="ARBA00022553"/>
    </source>
</evidence>
<reference evidence="18 19" key="1">
    <citation type="submission" date="2018-05" db="EMBL/GenBank/DDBJ databases">
        <title>Genomic Encyclopedia of Type Strains, Phase IV (KMG-IV): sequencing the most valuable type-strain genomes for metagenomic binning, comparative biology and taxonomic classification.</title>
        <authorList>
            <person name="Goeker M."/>
        </authorList>
    </citation>
    <scope>NUCLEOTIDE SEQUENCE [LARGE SCALE GENOMIC DNA]</scope>
    <source>
        <strain evidence="18 19">DSM 28556</strain>
    </source>
</reference>
<feature type="domain" description="Histidine kinase" evidence="16">
    <location>
        <begin position="237"/>
        <end position="447"/>
    </location>
</feature>
<feature type="transmembrane region" description="Helical" evidence="15">
    <location>
        <begin position="151"/>
        <end position="173"/>
    </location>
</feature>
<keyword evidence="8 15" id="KW-0812">Transmembrane</keyword>
<evidence type="ECO:0000256" key="13">
    <source>
        <dbReference type="ARBA" id="ARBA00023012"/>
    </source>
</evidence>
<dbReference type="Gene3D" id="6.10.340.10">
    <property type="match status" value="1"/>
</dbReference>
<feature type="domain" description="HAMP" evidence="17">
    <location>
        <begin position="175"/>
        <end position="229"/>
    </location>
</feature>
<dbReference type="Gene3D" id="3.30.565.10">
    <property type="entry name" value="Histidine kinase-like ATPase, C-terminal domain"/>
    <property type="match status" value="1"/>
</dbReference>
<evidence type="ECO:0000259" key="17">
    <source>
        <dbReference type="PROSITE" id="PS50885"/>
    </source>
</evidence>
<evidence type="ECO:0000256" key="7">
    <source>
        <dbReference type="ARBA" id="ARBA00022679"/>
    </source>
</evidence>
<dbReference type="PROSITE" id="PS50109">
    <property type="entry name" value="HIS_KIN"/>
    <property type="match status" value="1"/>
</dbReference>
<dbReference type="SMART" id="SM00387">
    <property type="entry name" value="HATPase_c"/>
    <property type="match status" value="1"/>
</dbReference>
<dbReference type="CDD" id="cd00082">
    <property type="entry name" value="HisKA"/>
    <property type="match status" value="1"/>
</dbReference>
<dbReference type="EMBL" id="QJJQ01000010">
    <property type="protein sequence ID" value="PXW85609.1"/>
    <property type="molecule type" value="Genomic_DNA"/>
</dbReference>
<evidence type="ECO:0000256" key="3">
    <source>
        <dbReference type="ARBA" id="ARBA00012438"/>
    </source>
</evidence>
<dbReference type="InterPro" id="IPR003661">
    <property type="entry name" value="HisK_dim/P_dom"/>
</dbReference>
<evidence type="ECO:0000259" key="16">
    <source>
        <dbReference type="PROSITE" id="PS50109"/>
    </source>
</evidence>
<dbReference type="EC" id="2.7.13.3" evidence="3"/>
<dbReference type="InterPro" id="IPR003594">
    <property type="entry name" value="HATPase_dom"/>
</dbReference>
<evidence type="ECO:0000256" key="11">
    <source>
        <dbReference type="ARBA" id="ARBA00022840"/>
    </source>
</evidence>
<dbReference type="GO" id="GO:0005886">
    <property type="term" value="C:plasma membrane"/>
    <property type="evidence" value="ECO:0007669"/>
    <property type="project" value="UniProtKB-SubCell"/>
</dbReference>
<keyword evidence="6" id="KW-0597">Phosphoprotein</keyword>
<dbReference type="InterPro" id="IPR041610">
    <property type="entry name" value="ArlS_N"/>
</dbReference>
<evidence type="ECO:0000256" key="5">
    <source>
        <dbReference type="ARBA" id="ARBA00022475"/>
    </source>
</evidence>
<dbReference type="PANTHER" id="PTHR45436:SF5">
    <property type="entry name" value="SENSOR HISTIDINE KINASE TRCS"/>
    <property type="match status" value="1"/>
</dbReference>
<dbReference type="Pfam" id="PF02518">
    <property type="entry name" value="HATPase_c"/>
    <property type="match status" value="1"/>
</dbReference>
<dbReference type="PANTHER" id="PTHR45436">
    <property type="entry name" value="SENSOR HISTIDINE KINASE YKOH"/>
    <property type="match status" value="1"/>
</dbReference>
<evidence type="ECO:0000256" key="9">
    <source>
        <dbReference type="ARBA" id="ARBA00022741"/>
    </source>
</evidence>
<evidence type="ECO:0000256" key="15">
    <source>
        <dbReference type="SAM" id="Phobius"/>
    </source>
</evidence>
<evidence type="ECO:0000256" key="4">
    <source>
        <dbReference type="ARBA" id="ARBA00015735"/>
    </source>
</evidence>
<keyword evidence="13" id="KW-0902">Two-component regulatory system</keyword>
<dbReference type="RefSeq" id="WP_110396067.1">
    <property type="nucleotide sequence ID" value="NZ_JBHUHB010000001.1"/>
</dbReference>
<dbReference type="SUPFAM" id="SSF55874">
    <property type="entry name" value="ATPase domain of HSP90 chaperone/DNA topoisomerase II/histidine kinase"/>
    <property type="match status" value="1"/>
</dbReference>
<dbReference type="SMART" id="SM00388">
    <property type="entry name" value="HisKA"/>
    <property type="match status" value="1"/>
</dbReference>
<proteinExistence type="predicted"/>
<dbReference type="InterPro" id="IPR004358">
    <property type="entry name" value="Sig_transdc_His_kin-like_C"/>
</dbReference>
<dbReference type="GO" id="GO:0005524">
    <property type="term" value="F:ATP binding"/>
    <property type="evidence" value="ECO:0007669"/>
    <property type="project" value="UniProtKB-KW"/>
</dbReference>
<dbReference type="Pfam" id="PF00512">
    <property type="entry name" value="HisKA"/>
    <property type="match status" value="1"/>
</dbReference>
<evidence type="ECO:0000256" key="10">
    <source>
        <dbReference type="ARBA" id="ARBA00022777"/>
    </source>
</evidence>
<gene>
    <name evidence="18" type="ORF">DFR56_110109</name>
</gene>
<dbReference type="GO" id="GO:0000155">
    <property type="term" value="F:phosphorelay sensor kinase activity"/>
    <property type="evidence" value="ECO:0007669"/>
    <property type="project" value="InterPro"/>
</dbReference>
<dbReference type="Gene3D" id="1.10.287.130">
    <property type="match status" value="1"/>
</dbReference>
<keyword evidence="5" id="KW-1003">Cell membrane</keyword>
<dbReference type="PRINTS" id="PR00344">
    <property type="entry name" value="BCTRLSENSOR"/>
</dbReference>
<dbReference type="CDD" id="cd00075">
    <property type="entry name" value="HATPase"/>
    <property type="match status" value="1"/>
</dbReference>
<evidence type="ECO:0000256" key="1">
    <source>
        <dbReference type="ARBA" id="ARBA00000085"/>
    </source>
</evidence>
<dbReference type="Pfam" id="PF00672">
    <property type="entry name" value="HAMP"/>
    <property type="match status" value="1"/>
</dbReference>
<evidence type="ECO:0000256" key="12">
    <source>
        <dbReference type="ARBA" id="ARBA00022989"/>
    </source>
</evidence>
<dbReference type="InterPro" id="IPR036890">
    <property type="entry name" value="HATPase_C_sf"/>
</dbReference>
<dbReference type="OrthoDB" id="9786919at2"/>
<dbReference type="FunFam" id="3.30.565.10:FF:000006">
    <property type="entry name" value="Sensor histidine kinase WalK"/>
    <property type="match status" value="1"/>
</dbReference>
<evidence type="ECO:0000313" key="18">
    <source>
        <dbReference type="EMBL" id="PXW85609.1"/>
    </source>
</evidence>
<comment type="catalytic activity">
    <reaction evidence="1">
        <text>ATP + protein L-histidine = ADP + protein N-phospho-L-histidine.</text>
        <dbReference type="EC" id="2.7.13.3"/>
    </reaction>
</comment>
<name>A0A2V3WA25_9BACI</name>
<dbReference type="SUPFAM" id="SSF47384">
    <property type="entry name" value="Homodimeric domain of signal transducing histidine kinase"/>
    <property type="match status" value="1"/>
</dbReference>
<keyword evidence="11" id="KW-0067">ATP-binding</keyword>
<evidence type="ECO:0000256" key="2">
    <source>
        <dbReference type="ARBA" id="ARBA00004651"/>
    </source>
</evidence>
<dbReference type="InterPro" id="IPR050428">
    <property type="entry name" value="TCS_sensor_his_kinase"/>
</dbReference>
<dbReference type="FunFam" id="1.10.287.130:FF:000001">
    <property type="entry name" value="Two-component sensor histidine kinase"/>
    <property type="match status" value="1"/>
</dbReference>
<keyword evidence="14 15" id="KW-0472">Membrane</keyword>
<dbReference type="InterPro" id="IPR036097">
    <property type="entry name" value="HisK_dim/P_sf"/>
</dbReference>
<keyword evidence="7" id="KW-0808">Transferase</keyword>
<comment type="caution">
    <text evidence="18">The sequence shown here is derived from an EMBL/GenBank/DDBJ whole genome shotgun (WGS) entry which is preliminary data.</text>
</comment>
<sequence length="447" mass="50696">MKLRTKIKLFTSLFMLILIVLVNTSIYFLFHNISAKNELEQLSNQTNAIVEALRANEGIPSNQLLHAFVPSNGIIRVVDKDNNELIPTITKRKEYRNLDVVYSESEKQKVIKANGNHVAVVAKPIIWENGEVATIQVANYLNALQETMRTLLYVLVAASIIMLIPSIIAGNVLSKFILRPITELIETMKENTKQEKWKTIALENRSHDELYEMEETFNSMIQHLKENFERQQIFVSDASHELKTPISIIKSYAQLLKRRGKSHPEVFDESVEAIESEADRMQQLVGQMLLLAKNKGHAPFERIELDKVIEKVIKTFTTAYEREIYFHSEGGEVIVDGNNDQLEQILYILLDNAIKYSEAEIDVKLRRQNDSVVLRVSDKGQGISRADQKHIFDRFYRVDKARTRTTGGTGLGLSIAQAIAELHGGKLSVHSEIGKGATFTLTLPIVL</sequence>
<dbReference type="Pfam" id="PF18719">
    <property type="entry name" value="ArlS_N"/>
    <property type="match status" value="1"/>
</dbReference>
<keyword evidence="19" id="KW-1185">Reference proteome</keyword>
<accession>A0A2V3WA25</accession>
<keyword evidence="10 18" id="KW-0418">Kinase</keyword>
<dbReference type="Proteomes" id="UP000247978">
    <property type="component" value="Unassembled WGS sequence"/>
</dbReference>
<dbReference type="PROSITE" id="PS50885">
    <property type="entry name" value="HAMP"/>
    <property type="match status" value="1"/>
</dbReference>